<reference evidence="1 3" key="1">
    <citation type="submission" date="2018-04" db="EMBL/GenBank/DDBJ databases">
        <title>Genomic Encyclopedia of Type Strains, Phase III (KMG-III): the genomes of soil and plant-associated and newly described type strains.</title>
        <authorList>
            <person name="Whitman W."/>
        </authorList>
    </citation>
    <scope>NUCLEOTIDE SEQUENCE [LARGE SCALE GENOMIC DNA]</scope>
    <source>
        <strain evidence="1 3">MA101b</strain>
    </source>
</reference>
<sequence length="48" mass="4981">MHTTTTDTARLSALLHEALALADALQMPLAAIHIDQALAELGGDEPTA</sequence>
<dbReference type="EMBL" id="QAOG01000002">
    <property type="protein sequence ID" value="PTQ61001.1"/>
    <property type="molecule type" value="Genomic_DNA"/>
</dbReference>
<evidence type="ECO:0000313" key="3">
    <source>
        <dbReference type="Proteomes" id="UP000244189"/>
    </source>
</evidence>
<evidence type="ECO:0000313" key="1">
    <source>
        <dbReference type="EMBL" id="PTQ61001.1"/>
    </source>
</evidence>
<dbReference type="EMBL" id="CABVLI010000042">
    <property type="protein sequence ID" value="VVT21380.1"/>
    <property type="molecule type" value="Genomic_DNA"/>
</dbReference>
<dbReference type="RefSeq" id="WP_156359758.1">
    <property type="nucleotide sequence ID" value="NZ_JAPZPS010000006.1"/>
</dbReference>
<dbReference type="Proteomes" id="UP000244189">
    <property type="component" value="Unassembled WGS sequence"/>
</dbReference>
<accession>A0A5E7ZVE0</accession>
<evidence type="ECO:0000313" key="2">
    <source>
        <dbReference type="EMBL" id="VVT21380.1"/>
    </source>
</evidence>
<organism evidence="1 3">
    <name type="scientific">Sphingomonas aurantiaca</name>
    <dbReference type="NCBI Taxonomy" id="185949"/>
    <lineage>
        <taxon>Bacteria</taxon>
        <taxon>Pseudomonadati</taxon>
        <taxon>Pseudomonadota</taxon>
        <taxon>Alphaproteobacteria</taxon>
        <taxon>Sphingomonadales</taxon>
        <taxon>Sphingomonadaceae</taxon>
        <taxon>Sphingomonas</taxon>
    </lineage>
</organism>
<keyword evidence="3" id="KW-1185">Reference proteome</keyword>
<name>A0A2T5GNV7_9SPHN</name>
<gene>
    <name evidence="1" type="ORF">C8J26_1317</name>
    <name evidence="2" type="ORF">SPHINGO391_470191</name>
</gene>
<protein>
    <submittedName>
        <fullName evidence="1">Uncharacterized protein</fullName>
    </submittedName>
</protein>
<reference evidence="2 4" key="2">
    <citation type="submission" date="2019-09" db="EMBL/GenBank/DDBJ databases">
        <authorList>
            <person name="Dittami M. S."/>
        </authorList>
    </citation>
    <scope>NUCLEOTIDE SEQUENCE [LARGE SCALE GENOMIC DNA]</scope>
    <source>
        <strain evidence="2">SPHINGO391</strain>
    </source>
</reference>
<evidence type="ECO:0000313" key="4">
    <source>
        <dbReference type="Proteomes" id="UP000326857"/>
    </source>
</evidence>
<proteinExistence type="predicted"/>
<accession>A0A2T5GNV7</accession>
<dbReference type="AlphaFoldDB" id="A0A2T5GNV7"/>
<dbReference type="Proteomes" id="UP000326857">
    <property type="component" value="Unassembled WGS sequence"/>
</dbReference>